<organism evidence="1 2">
    <name type="scientific">Microbotryum silenes-dioicae</name>
    <dbReference type="NCBI Taxonomy" id="796604"/>
    <lineage>
        <taxon>Eukaryota</taxon>
        <taxon>Fungi</taxon>
        <taxon>Dikarya</taxon>
        <taxon>Basidiomycota</taxon>
        <taxon>Pucciniomycotina</taxon>
        <taxon>Microbotryomycetes</taxon>
        <taxon>Microbotryales</taxon>
        <taxon>Microbotryaceae</taxon>
        <taxon>Microbotryum</taxon>
    </lineage>
</organism>
<sequence>MIRLGLNRTVGGGAVCRVICRTSGKETTSGPCNMHQRFAGRPVPPSASLDGADNRTPITFTQAWDILVQVAQGAHRQSRGVSWDILWRTCDRSRMFSGSMSADPEQSFDQTLELSETLCATGCVEHVDESELTCHFGTDTATLANTMLSYSLSAALFLLSEKLTTAQASLRNVREDL</sequence>
<reference evidence="1 2" key="1">
    <citation type="submission" date="2016-11" db="EMBL/GenBank/DDBJ databases">
        <authorList>
            <person name="Jaros S."/>
            <person name="Januszkiewicz K."/>
            <person name="Wedrychowicz H."/>
        </authorList>
    </citation>
    <scope>NUCLEOTIDE SEQUENCE [LARGE SCALE GENOMIC DNA]</scope>
</reference>
<evidence type="ECO:0000313" key="1">
    <source>
        <dbReference type="EMBL" id="SGZ32284.1"/>
    </source>
</evidence>
<gene>
    <name evidence="1" type="primary">BQ5605_C040g11845</name>
    <name evidence="1" type="ORF">BQ5605_C040G11845</name>
</gene>
<dbReference type="AlphaFoldDB" id="A0A2X0MU35"/>
<name>A0A2X0MU35_9BASI</name>
<protein>
    <submittedName>
        <fullName evidence="1">BQ5605_C040g11845 protein</fullName>
    </submittedName>
</protein>
<evidence type="ECO:0000313" key="2">
    <source>
        <dbReference type="Proteomes" id="UP000249464"/>
    </source>
</evidence>
<dbReference type="Proteomes" id="UP000249464">
    <property type="component" value="Unassembled WGS sequence"/>
</dbReference>
<accession>A0A2X0MU35</accession>
<dbReference type="EMBL" id="FQNC01000118">
    <property type="protein sequence ID" value="SGZ32284.1"/>
    <property type="molecule type" value="Genomic_DNA"/>
</dbReference>
<proteinExistence type="predicted"/>
<keyword evidence="2" id="KW-1185">Reference proteome</keyword>